<dbReference type="AlphaFoldDB" id="X0VY39"/>
<proteinExistence type="predicted"/>
<dbReference type="EMBL" id="BARS01026865">
    <property type="protein sequence ID" value="GAG05401.1"/>
    <property type="molecule type" value="Genomic_DNA"/>
</dbReference>
<name>X0VY39_9ZZZZ</name>
<feature type="non-terminal residue" evidence="2">
    <location>
        <position position="179"/>
    </location>
</feature>
<evidence type="ECO:0000313" key="2">
    <source>
        <dbReference type="EMBL" id="GAG05401.1"/>
    </source>
</evidence>
<organism evidence="2">
    <name type="scientific">marine sediment metagenome</name>
    <dbReference type="NCBI Taxonomy" id="412755"/>
    <lineage>
        <taxon>unclassified sequences</taxon>
        <taxon>metagenomes</taxon>
        <taxon>ecological metagenomes</taxon>
    </lineage>
</organism>
<feature type="region of interest" description="Disordered" evidence="1">
    <location>
        <begin position="51"/>
        <end position="73"/>
    </location>
</feature>
<comment type="caution">
    <text evidence="2">The sequence shown here is derived from an EMBL/GenBank/DDBJ whole genome shotgun (WGS) entry which is preliminary data.</text>
</comment>
<gene>
    <name evidence="2" type="ORF">S01H1_42272</name>
</gene>
<accession>X0VY39</accession>
<reference evidence="2" key="1">
    <citation type="journal article" date="2014" name="Front. Microbiol.">
        <title>High frequency of phylogenetically diverse reductive dehalogenase-homologous genes in deep subseafloor sedimentary metagenomes.</title>
        <authorList>
            <person name="Kawai M."/>
            <person name="Futagami T."/>
            <person name="Toyoda A."/>
            <person name="Takaki Y."/>
            <person name="Nishi S."/>
            <person name="Hori S."/>
            <person name="Arai W."/>
            <person name="Tsubouchi T."/>
            <person name="Morono Y."/>
            <person name="Uchiyama I."/>
            <person name="Ito T."/>
            <person name="Fujiyama A."/>
            <person name="Inagaki F."/>
            <person name="Takami H."/>
        </authorList>
    </citation>
    <scope>NUCLEOTIDE SEQUENCE</scope>
    <source>
        <strain evidence="2">Expedition CK06-06</strain>
    </source>
</reference>
<sequence>MKFGSMKLFLFALILGLTAALPAANAAQPDLEWSPKTFDFQPGREVRYIDFENGNDMNPGTKSRPWKHHPWDKSAEGKAKTAKGIDTYCFKQGVAYRGALVAKESGTPGNPIRLTVDPSWGTGKAGFYGSVGIRGGWKRCTDKTAPEIPKPGRRKTWYTDLDPNLVPRLLWEVRAGEVT</sequence>
<evidence type="ECO:0000256" key="1">
    <source>
        <dbReference type="SAM" id="MobiDB-lite"/>
    </source>
</evidence>
<protein>
    <submittedName>
        <fullName evidence="2">Uncharacterized protein</fullName>
    </submittedName>
</protein>